<keyword evidence="3" id="KW-1185">Reference proteome</keyword>
<reference evidence="2 3" key="1">
    <citation type="submission" date="2017-03" db="EMBL/GenBank/DDBJ databases">
        <title>Genome Survey of Euroglyphus maynei.</title>
        <authorList>
            <person name="Arlian L.G."/>
            <person name="Morgan M.S."/>
            <person name="Rider S.D."/>
        </authorList>
    </citation>
    <scope>NUCLEOTIDE SEQUENCE [LARGE SCALE GENOMIC DNA]</scope>
    <source>
        <strain evidence="2">Arlian Lab</strain>
        <tissue evidence="2">Whole body</tissue>
    </source>
</reference>
<accession>A0A1Y3B688</accession>
<organism evidence="2 3">
    <name type="scientific">Euroglyphus maynei</name>
    <name type="common">Mayne's house dust mite</name>
    <dbReference type="NCBI Taxonomy" id="6958"/>
    <lineage>
        <taxon>Eukaryota</taxon>
        <taxon>Metazoa</taxon>
        <taxon>Ecdysozoa</taxon>
        <taxon>Arthropoda</taxon>
        <taxon>Chelicerata</taxon>
        <taxon>Arachnida</taxon>
        <taxon>Acari</taxon>
        <taxon>Acariformes</taxon>
        <taxon>Sarcoptiformes</taxon>
        <taxon>Astigmata</taxon>
        <taxon>Psoroptidia</taxon>
        <taxon>Analgoidea</taxon>
        <taxon>Pyroglyphidae</taxon>
        <taxon>Pyroglyphinae</taxon>
        <taxon>Euroglyphus</taxon>
    </lineage>
</organism>
<comment type="caution">
    <text evidence="2">The sequence shown here is derived from an EMBL/GenBank/DDBJ whole genome shotgun (WGS) entry which is preliminary data.</text>
</comment>
<feature type="compositionally biased region" description="Polar residues" evidence="1">
    <location>
        <begin position="97"/>
        <end position="107"/>
    </location>
</feature>
<gene>
    <name evidence="2" type="ORF">BLA29_012791</name>
</gene>
<feature type="region of interest" description="Disordered" evidence="1">
    <location>
        <begin position="88"/>
        <end position="107"/>
    </location>
</feature>
<sequence>MAEIDWDRLFNEATSGTGTRTRTTRMPGTTFDFDHAINGDNNQATTDWSDLISQIMNGMSTTTTPTSTSTSMTTNWEDMINEMIREFNRQQQQQQQITNGSNNHQTT</sequence>
<proteinExistence type="predicted"/>
<dbReference type="AlphaFoldDB" id="A0A1Y3B688"/>
<protein>
    <submittedName>
        <fullName evidence="2">Uncharacterized protein</fullName>
    </submittedName>
</protein>
<evidence type="ECO:0000313" key="2">
    <source>
        <dbReference type="EMBL" id="OTF76339.1"/>
    </source>
</evidence>
<evidence type="ECO:0000256" key="1">
    <source>
        <dbReference type="SAM" id="MobiDB-lite"/>
    </source>
</evidence>
<dbReference type="EMBL" id="MUJZ01037943">
    <property type="protein sequence ID" value="OTF76339.1"/>
    <property type="molecule type" value="Genomic_DNA"/>
</dbReference>
<name>A0A1Y3B688_EURMA</name>
<evidence type="ECO:0000313" key="3">
    <source>
        <dbReference type="Proteomes" id="UP000194236"/>
    </source>
</evidence>
<dbReference type="Proteomes" id="UP000194236">
    <property type="component" value="Unassembled WGS sequence"/>
</dbReference>